<dbReference type="GO" id="GO:0046914">
    <property type="term" value="F:transition metal ion binding"/>
    <property type="evidence" value="ECO:0007669"/>
    <property type="project" value="InterPro"/>
</dbReference>
<evidence type="ECO:0000259" key="4">
    <source>
        <dbReference type="SMART" id="SM00899"/>
    </source>
</evidence>
<proteinExistence type="predicted"/>
<dbReference type="Pfam" id="PF04023">
    <property type="entry name" value="FeoA"/>
    <property type="match status" value="1"/>
</dbReference>
<comment type="subunit">
    <text evidence="2">Homodimer.</text>
</comment>
<evidence type="ECO:0000256" key="2">
    <source>
        <dbReference type="ARBA" id="ARBA00011738"/>
    </source>
</evidence>
<dbReference type="AlphaFoldDB" id="A0A3S9P162"/>
<organism evidence="5 6">
    <name type="scientific">Flammeovirga pectinis</name>
    <dbReference type="NCBI Taxonomy" id="2494373"/>
    <lineage>
        <taxon>Bacteria</taxon>
        <taxon>Pseudomonadati</taxon>
        <taxon>Bacteroidota</taxon>
        <taxon>Cytophagia</taxon>
        <taxon>Cytophagales</taxon>
        <taxon>Flammeovirgaceae</taxon>
        <taxon>Flammeovirga</taxon>
    </lineage>
</organism>
<dbReference type="InterPro" id="IPR036421">
    <property type="entry name" value="Fe_dep_repressor_sf"/>
</dbReference>
<reference evidence="5 6" key="1">
    <citation type="submission" date="2018-12" db="EMBL/GenBank/DDBJ databases">
        <title>Flammeovirga pectinis sp. nov., isolated from the gut of the Korean scallop, Patinopecten yessoensis.</title>
        <authorList>
            <person name="Bae J.-W."/>
            <person name="Jeong Y.-S."/>
            <person name="Kang W."/>
        </authorList>
    </citation>
    <scope>NUCLEOTIDE SEQUENCE [LARGE SCALE GENOMIC DNA]</scope>
    <source>
        <strain evidence="5 6">L12M1</strain>
    </source>
</reference>
<name>A0A3S9P162_9BACT</name>
<dbReference type="KEGG" id="fll:EI427_06730"/>
<dbReference type="InterPro" id="IPR007167">
    <property type="entry name" value="Fe-transptr_FeoA-like"/>
</dbReference>
<dbReference type="SMART" id="SM00529">
    <property type="entry name" value="HTH_DTXR"/>
    <property type="match status" value="1"/>
</dbReference>
<dbReference type="InterPro" id="IPR050536">
    <property type="entry name" value="DtxR_MntR_Metal-Reg"/>
</dbReference>
<feature type="domain" description="Ferrous iron transporter FeoA-like" evidence="4">
    <location>
        <begin position="158"/>
        <end position="226"/>
    </location>
</feature>
<keyword evidence="6" id="KW-1185">Reference proteome</keyword>
<dbReference type="Gene3D" id="2.30.30.90">
    <property type="match status" value="1"/>
</dbReference>
<accession>A0A3S9P162</accession>
<dbReference type="GO" id="GO:0003700">
    <property type="term" value="F:DNA-binding transcription factor activity"/>
    <property type="evidence" value="ECO:0007669"/>
    <property type="project" value="InterPro"/>
</dbReference>
<dbReference type="InterPro" id="IPR008988">
    <property type="entry name" value="Transcriptional_repressor_C"/>
</dbReference>
<dbReference type="InterPro" id="IPR038157">
    <property type="entry name" value="FeoA_core_dom"/>
</dbReference>
<keyword evidence="3" id="KW-0408">Iron</keyword>
<protein>
    <recommendedName>
        <fullName evidence="4">Ferrous iron transporter FeoA-like domain-containing protein</fullName>
    </recommendedName>
</protein>
<dbReference type="RefSeq" id="WP_126612972.1">
    <property type="nucleotide sequence ID" value="NZ_CP034562.1"/>
</dbReference>
<gene>
    <name evidence="5" type="ORF">EI427_06730</name>
</gene>
<dbReference type="Pfam" id="PF02742">
    <property type="entry name" value="Fe_dep_repr_C"/>
    <property type="match status" value="1"/>
</dbReference>
<dbReference type="InterPro" id="IPR036388">
    <property type="entry name" value="WH-like_DNA-bd_sf"/>
</dbReference>
<evidence type="ECO:0000313" key="6">
    <source>
        <dbReference type="Proteomes" id="UP000267268"/>
    </source>
</evidence>
<comment type="subcellular location">
    <subcellularLocation>
        <location evidence="1">Cytoplasm</location>
    </subcellularLocation>
</comment>
<evidence type="ECO:0000256" key="3">
    <source>
        <dbReference type="ARBA" id="ARBA00023004"/>
    </source>
</evidence>
<dbReference type="Proteomes" id="UP000267268">
    <property type="component" value="Chromosome 1"/>
</dbReference>
<dbReference type="InterPro" id="IPR001367">
    <property type="entry name" value="Fe_dep_repressor"/>
</dbReference>
<feature type="domain" description="Ferrous iron transporter FeoA-like" evidence="4">
    <location>
        <begin position="238"/>
        <end position="312"/>
    </location>
</feature>
<dbReference type="OrthoDB" id="9791355at2"/>
<dbReference type="GO" id="GO:0046983">
    <property type="term" value="F:protein dimerization activity"/>
    <property type="evidence" value="ECO:0007669"/>
    <property type="project" value="InterPro"/>
</dbReference>
<dbReference type="InterPro" id="IPR022689">
    <property type="entry name" value="Iron_dep_repressor"/>
</dbReference>
<dbReference type="EMBL" id="CP034562">
    <property type="protein sequence ID" value="AZQ61943.1"/>
    <property type="molecule type" value="Genomic_DNA"/>
</dbReference>
<dbReference type="SMART" id="SM00899">
    <property type="entry name" value="FeoA"/>
    <property type="match status" value="2"/>
</dbReference>
<evidence type="ECO:0000313" key="5">
    <source>
        <dbReference type="EMBL" id="AZQ61943.1"/>
    </source>
</evidence>
<sequence>MKRLFKWLGSLSNNKLSINIIKEDLLKTLFKNEEVLSTSTSLSLGNQLEYTNEQISEALGLLIEDAKISTNNGTYQLQDSGTQDALQLIRRHRLYEKYLAEKTGFSKVNWHRKAEEMEHHLSNDEVEKMAKELGNPRFDPHGDPIPTREGILPKLKGIPLSDVKHNAIVKILHIEDEPRAVYKELITKGIHIGSIMAVNLTTSVYSTEGHGHHFSKDEMKNITVLVIEETEDIPKGVVRLTTLKLGEKAVITGLSQECRGANRRRLLDLGFVKGSKIKINMISPLSDPKAFLIRETLIALRKEQTDMILIKKIDAE</sequence>
<dbReference type="GO" id="GO:0005737">
    <property type="term" value="C:cytoplasm"/>
    <property type="evidence" value="ECO:0007669"/>
    <property type="project" value="UniProtKB-SubCell"/>
</dbReference>
<dbReference type="SUPFAM" id="SSF50037">
    <property type="entry name" value="C-terminal domain of transcriptional repressors"/>
    <property type="match status" value="1"/>
</dbReference>
<dbReference type="SUPFAM" id="SSF47979">
    <property type="entry name" value="Iron-dependent repressor protein, dimerization domain"/>
    <property type="match status" value="1"/>
</dbReference>
<dbReference type="PANTHER" id="PTHR33238">
    <property type="entry name" value="IRON (METAL) DEPENDENT REPRESSOR, DTXR FAMILY"/>
    <property type="match status" value="1"/>
</dbReference>
<evidence type="ECO:0000256" key="1">
    <source>
        <dbReference type="ARBA" id="ARBA00004496"/>
    </source>
</evidence>
<dbReference type="Gene3D" id="1.10.10.10">
    <property type="entry name" value="Winged helix-like DNA-binding domain superfamily/Winged helix DNA-binding domain"/>
    <property type="match status" value="1"/>
</dbReference>
<dbReference type="PANTHER" id="PTHR33238:SF11">
    <property type="entry name" value="TRANSCRIPTIONAL REGULATOR MNTR"/>
    <property type="match status" value="1"/>
</dbReference>